<name>A0A0L0F6L2_9EUKA</name>
<evidence type="ECO:0000313" key="3">
    <source>
        <dbReference type="Proteomes" id="UP000054560"/>
    </source>
</evidence>
<gene>
    <name evidence="2" type="ORF">SARC_15084</name>
</gene>
<feature type="compositionally biased region" description="Basic and acidic residues" evidence="1">
    <location>
        <begin position="122"/>
        <end position="132"/>
    </location>
</feature>
<sequence length="220" mass="23999">TPEQLSFIEGVIRRDFKTFVLDRAVWSALGDQKAIRAMENVALVYAHGTRQELMDAAYVFYGLAQLQLHSPSGWTDVSWALCFMFCGALYAHAVLRVCDIQASSTSSTTAGTQAEGSINRVANRDTHIRSESYTRNNQSAGTGGVRDVPDTVTSSVGDNLDLDTRCEGQVPSSAARDSSGNNNERIQLAQEALEMLDAMIVVSGRLEDGASRWELAYLPE</sequence>
<feature type="compositionally biased region" description="Low complexity" evidence="1">
    <location>
        <begin position="106"/>
        <end position="117"/>
    </location>
</feature>
<dbReference type="AlphaFoldDB" id="A0A0L0F6L2"/>
<dbReference type="RefSeq" id="XP_014146262.1">
    <property type="nucleotide sequence ID" value="XM_014290787.1"/>
</dbReference>
<keyword evidence="3" id="KW-1185">Reference proteome</keyword>
<evidence type="ECO:0000256" key="1">
    <source>
        <dbReference type="SAM" id="MobiDB-lite"/>
    </source>
</evidence>
<evidence type="ECO:0000313" key="2">
    <source>
        <dbReference type="EMBL" id="KNC72360.1"/>
    </source>
</evidence>
<protein>
    <submittedName>
        <fullName evidence="2">Uncharacterized protein</fullName>
    </submittedName>
</protein>
<feature type="non-terminal residue" evidence="2">
    <location>
        <position position="220"/>
    </location>
</feature>
<proteinExistence type="predicted"/>
<dbReference type="EMBL" id="KQ247175">
    <property type="protein sequence ID" value="KNC72360.1"/>
    <property type="molecule type" value="Genomic_DNA"/>
</dbReference>
<accession>A0A0L0F6L2</accession>
<dbReference type="GeneID" id="25915588"/>
<feature type="region of interest" description="Disordered" evidence="1">
    <location>
        <begin position="106"/>
        <end position="163"/>
    </location>
</feature>
<feature type="non-terminal residue" evidence="2">
    <location>
        <position position="1"/>
    </location>
</feature>
<reference evidence="2 3" key="1">
    <citation type="submission" date="2011-02" db="EMBL/GenBank/DDBJ databases">
        <title>The Genome Sequence of Sphaeroforma arctica JP610.</title>
        <authorList>
            <consortium name="The Broad Institute Genome Sequencing Platform"/>
            <person name="Russ C."/>
            <person name="Cuomo C."/>
            <person name="Young S.K."/>
            <person name="Zeng Q."/>
            <person name="Gargeya S."/>
            <person name="Alvarado L."/>
            <person name="Berlin A."/>
            <person name="Chapman S.B."/>
            <person name="Chen Z."/>
            <person name="Freedman E."/>
            <person name="Gellesch M."/>
            <person name="Goldberg J."/>
            <person name="Griggs A."/>
            <person name="Gujja S."/>
            <person name="Heilman E."/>
            <person name="Heiman D."/>
            <person name="Howarth C."/>
            <person name="Mehta T."/>
            <person name="Neiman D."/>
            <person name="Pearson M."/>
            <person name="Roberts A."/>
            <person name="Saif S."/>
            <person name="Shea T."/>
            <person name="Shenoy N."/>
            <person name="Sisk P."/>
            <person name="Stolte C."/>
            <person name="Sykes S."/>
            <person name="White J."/>
            <person name="Yandava C."/>
            <person name="Burger G."/>
            <person name="Gray M.W."/>
            <person name="Holland P.W.H."/>
            <person name="King N."/>
            <person name="Lang F.B.F."/>
            <person name="Roger A.J."/>
            <person name="Ruiz-Trillo I."/>
            <person name="Haas B."/>
            <person name="Nusbaum C."/>
            <person name="Birren B."/>
        </authorList>
    </citation>
    <scope>NUCLEOTIDE SEQUENCE [LARGE SCALE GENOMIC DNA]</scope>
    <source>
        <strain evidence="2 3">JP610</strain>
    </source>
</reference>
<dbReference type="Proteomes" id="UP000054560">
    <property type="component" value="Unassembled WGS sequence"/>
</dbReference>
<organism evidence="2 3">
    <name type="scientific">Sphaeroforma arctica JP610</name>
    <dbReference type="NCBI Taxonomy" id="667725"/>
    <lineage>
        <taxon>Eukaryota</taxon>
        <taxon>Ichthyosporea</taxon>
        <taxon>Ichthyophonida</taxon>
        <taxon>Sphaeroforma</taxon>
    </lineage>
</organism>